<evidence type="ECO:0000256" key="2">
    <source>
        <dbReference type="ARBA" id="ARBA00007322"/>
    </source>
</evidence>
<name>A0A409Y2D9_9AGAR</name>
<dbReference type="PANTHER" id="PTHR12703">
    <property type="entry name" value="TRANSMEMBRANE PROTEIN 33"/>
    <property type="match status" value="1"/>
</dbReference>
<comment type="similarity">
    <text evidence="2">Belongs to the PER33/POM33 family.</text>
</comment>
<feature type="transmembrane region" description="Helical" evidence="6">
    <location>
        <begin position="42"/>
        <end position="61"/>
    </location>
</feature>
<evidence type="ECO:0000313" key="7">
    <source>
        <dbReference type="EMBL" id="PPQ97169.1"/>
    </source>
</evidence>
<dbReference type="AlphaFoldDB" id="A0A409Y2D9"/>
<protein>
    <recommendedName>
        <fullName evidence="9">Endoplasmic reticulum protein</fullName>
    </recommendedName>
</protein>
<dbReference type="GO" id="GO:0016020">
    <property type="term" value="C:membrane"/>
    <property type="evidence" value="ECO:0007669"/>
    <property type="project" value="UniProtKB-SubCell"/>
</dbReference>
<keyword evidence="4 6" id="KW-1133">Transmembrane helix</keyword>
<reference evidence="7 8" key="1">
    <citation type="journal article" date="2018" name="Evol. Lett.">
        <title>Horizontal gene cluster transfer increased hallucinogenic mushroom diversity.</title>
        <authorList>
            <person name="Reynolds H.T."/>
            <person name="Vijayakumar V."/>
            <person name="Gluck-Thaler E."/>
            <person name="Korotkin H.B."/>
            <person name="Matheny P.B."/>
            <person name="Slot J.C."/>
        </authorList>
    </citation>
    <scope>NUCLEOTIDE SEQUENCE [LARGE SCALE GENOMIC DNA]</scope>
    <source>
        <strain evidence="7 8">SRW20</strain>
    </source>
</reference>
<comment type="caution">
    <text evidence="7">The sequence shown here is derived from an EMBL/GenBank/DDBJ whole genome shotgun (WGS) entry which is preliminary data.</text>
</comment>
<keyword evidence="5 6" id="KW-0472">Membrane</keyword>
<dbReference type="GO" id="GO:0061024">
    <property type="term" value="P:membrane organization"/>
    <property type="evidence" value="ECO:0007669"/>
    <property type="project" value="TreeGrafter"/>
</dbReference>
<dbReference type="InterPro" id="IPR051645">
    <property type="entry name" value="PER33/POM33_regulator"/>
</dbReference>
<dbReference type="EMBL" id="NHYE01001283">
    <property type="protein sequence ID" value="PPQ97169.1"/>
    <property type="molecule type" value="Genomic_DNA"/>
</dbReference>
<dbReference type="OrthoDB" id="5581259at2759"/>
<feature type="transmembrane region" description="Helical" evidence="6">
    <location>
        <begin position="12"/>
        <end position="36"/>
    </location>
</feature>
<evidence type="ECO:0000313" key="8">
    <source>
        <dbReference type="Proteomes" id="UP000284706"/>
    </source>
</evidence>
<evidence type="ECO:0000256" key="4">
    <source>
        <dbReference type="ARBA" id="ARBA00022989"/>
    </source>
</evidence>
<feature type="transmembrane region" description="Helical" evidence="6">
    <location>
        <begin position="81"/>
        <end position="104"/>
    </location>
</feature>
<dbReference type="GO" id="GO:0071786">
    <property type="term" value="P:endoplasmic reticulum tubular network organization"/>
    <property type="evidence" value="ECO:0007669"/>
    <property type="project" value="TreeGrafter"/>
</dbReference>
<dbReference type="Pfam" id="PF03661">
    <property type="entry name" value="TMEM33_Pom33"/>
    <property type="match status" value="1"/>
</dbReference>
<comment type="subcellular location">
    <subcellularLocation>
        <location evidence="1">Membrane</location>
        <topology evidence="1">Multi-pass membrane protein</topology>
    </subcellularLocation>
</comment>
<evidence type="ECO:0000256" key="1">
    <source>
        <dbReference type="ARBA" id="ARBA00004141"/>
    </source>
</evidence>
<proteinExistence type="inferred from homology"/>
<dbReference type="STRING" id="231916.A0A409Y2D9"/>
<keyword evidence="8" id="KW-1185">Reference proteome</keyword>
<dbReference type="InterPro" id="IPR005344">
    <property type="entry name" value="TMEM33/Pom33"/>
</dbReference>
<organism evidence="7 8">
    <name type="scientific">Gymnopilus dilepis</name>
    <dbReference type="NCBI Taxonomy" id="231916"/>
    <lineage>
        <taxon>Eukaryota</taxon>
        <taxon>Fungi</taxon>
        <taxon>Dikarya</taxon>
        <taxon>Basidiomycota</taxon>
        <taxon>Agaricomycotina</taxon>
        <taxon>Agaricomycetes</taxon>
        <taxon>Agaricomycetidae</taxon>
        <taxon>Agaricales</taxon>
        <taxon>Agaricineae</taxon>
        <taxon>Hymenogastraceae</taxon>
        <taxon>Gymnopilus</taxon>
    </lineage>
</organism>
<evidence type="ECO:0000256" key="5">
    <source>
        <dbReference type="ARBA" id="ARBA00023136"/>
    </source>
</evidence>
<dbReference type="InParanoid" id="A0A409Y2D9"/>
<accession>A0A409Y2D9</accession>
<keyword evidence="3 6" id="KW-0812">Transmembrane</keyword>
<sequence length="252" mass="28587">MLMAFAVHLAQHYLWASGHFLLLFASLRYFLAWITFKAVSPWWYKASFTGALISYAIVCQFTPQPNMAYIRRALLDENVQYFMLAFFWWTSKPIAIAILPYMIFSLFHALTFTRTTLMSQFLPPGPPATAGGPPQPHPLAKKLQAWVKANYDTAMKVVAFTEILIFFRVTLGAITFQNSLLAPVVFAHFLRQRYYQSAFTRDAIVTSTALAERYVRRPGNPPVVVNVWEKGKLFVQRWAGVVLAPNAPAGRG</sequence>
<evidence type="ECO:0000256" key="6">
    <source>
        <dbReference type="SAM" id="Phobius"/>
    </source>
</evidence>
<feature type="transmembrane region" description="Helical" evidence="6">
    <location>
        <begin position="165"/>
        <end position="190"/>
    </location>
</feature>
<evidence type="ECO:0008006" key="9">
    <source>
        <dbReference type="Google" id="ProtNLM"/>
    </source>
</evidence>
<dbReference type="FunCoup" id="A0A409Y2D9">
    <property type="interactions" value="139"/>
</dbReference>
<dbReference type="PANTHER" id="PTHR12703:SF4">
    <property type="entry name" value="TRANSMEMBRANE PROTEIN 33"/>
    <property type="match status" value="1"/>
</dbReference>
<dbReference type="GO" id="GO:0005783">
    <property type="term" value="C:endoplasmic reticulum"/>
    <property type="evidence" value="ECO:0007669"/>
    <property type="project" value="TreeGrafter"/>
</dbReference>
<evidence type="ECO:0000256" key="3">
    <source>
        <dbReference type="ARBA" id="ARBA00022692"/>
    </source>
</evidence>
<gene>
    <name evidence="7" type="ORF">CVT26_000432</name>
</gene>
<dbReference type="Proteomes" id="UP000284706">
    <property type="component" value="Unassembled WGS sequence"/>
</dbReference>